<reference evidence="3 4" key="1">
    <citation type="submission" date="2017-01" db="EMBL/GenBank/DDBJ databases">
        <title>A new Hymenobacter.</title>
        <authorList>
            <person name="Liang Y."/>
            <person name="Feng F."/>
        </authorList>
    </citation>
    <scope>NUCLEOTIDE SEQUENCE [LARGE SCALE GENOMIC DNA]</scope>
    <source>
        <strain evidence="3">MIMBbqt21</strain>
    </source>
</reference>
<name>A0A243WBY3_9BACT</name>
<protein>
    <recommendedName>
        <fullName evidence="2">DUF3857 domain-containing protein</fullName>
    </recommendedName>
</protein>
<dbReference type="PROSITE" id="PS51257">
    <property type="entry name" value="PROKAR_LIPOPROTEIN"/>
    <property type="match status" value="1"/>
</dbReference>
<evidence type="ECO:0000259" key="2">
    <source>
        <dbReference type="Pfam" id="PF12969"/>
    </source>
</evidence>
<dbReference type="Proteomes" id="UP000194873">
    <property type="component" value="Unassembled WGS sequence"/>
</dbReference>
<organism evidence="3 4">
    <name type="scientific">Hymenobacter crusticola</name>
    <dbReference type="NCBI Taxonomy" id="1770526"/>
    <lineage>
        <taxon>Bacteria</taxon>
        <taxon>Pseudomonadati</taxon>
        <taxon>Bacteroidota</taxon>
        <taxon>Cytophagia</taxon>
        <taxon>Cytophagales</taxon>
        <taxon>Hymenobacteraceae</taxon>
        <taxon>Hymenobacter</taxon>
    </lineage>
</organism>
<evidence type="ECO:0000313" key="4">
    <source>
        <dbReference type="Proteomes" id="UP000194873"/>
    </source>
</evidence>
<proteinExistence type="predicted"/>
<dbReference type="InterPro" id="IPR024618">
    <property type="entry name" value="DUF3857"/>
</dbReference>
<dbReference type="EMBL" id="MTSE01000007">
    <property type="protein sequence ID" value="OUJ73129.1"/>
    <property type="molecule type" value="Genomic_DNA"/>
</dbReference>
<evidence type="ECO:0000313" key="3">
    <source>
        <dbReference type="EMBL" id="OUJ73129.1"/>
    </source>
</evidence>
<gene>
    <name evidence="3" type="ORF">BXP70_14945</name>
</gene>
<dbReference type="OrthoDB" id="98874at2"/>
<feature type="chain" id="PRO_5012738079" description="DUF3857 domain-containing protein" evidence="1">
    <location>
        <begin position="24"/>
        <end position="684"/>
    </location>
</feature>
<keyword evidence="4" id="KW-1185">Reference proteome</keyword>
<dbReference type="RefSeq" id="WP_086594889.1">
    <property type="nucleotide sequence ID" value="NZ_MTSE01000007.1"/>
</dbReference>
<dbReference type="Gene3D" id="2.60.40.3140">
    <property type="match status" value="1"/>
</dbReference>
<accession>A0A243WBY3</accession>
<dbReference type="Gene3D" id="3.10.620.30">
    <property type="match status" value="1"/>
</dbReference>
<dbReference type="AlphaFoldDB" id="A0A243WBY3"/>
<feature type="signal peptide" evidence="1">
    <location>
        <begin position="1"/>
        <end position="23"/>
    </location>
</feature>
<evidence type="ECO:0000256" key="1">
    <source>
        <dbReference type="SAM" id="SignalP"/>
    </source>
</evidence>
<dbReference type="Pfam" id="PF12969">
    <property type="entry name" value="DUF3857"/>
    <property type="match status" value="1"/>
</dbReference>
<comment type="caution">
    <text evidence="3">The sequence shown here is derived from an EMBL/GenBank/DDBJ whole genome shotgun (WGS) entry which is preliminary data.</text>
</comment>
<sequence>MFRYLGSACLLFIACTTICVVQAQKLKDPIQFGTVGAADFAAMAPVSQADSAAPAEILCDFGKSRIEGAREKFQVVFERVTRIRILRKAGYDWATVQVPLYVKDNSTEELQKLKGMTYNLVGGDVMKDKLDISKAGFKEVIDKNHRLYSFTLPNVREGSIIEFSYTIKSDFLFNLQDWQFQHDIPVRWSEYRVVIPPFYRYKQTVRGYLPFALEESQVVPYSTSYSEDARDSFGNSFGNSGHSASLSGQALQVRWAVKNAPAFREEPYMTSASNYRRSVDFELAGYDFSRNGNEYHDLTGTWEKITKSLQEEELFGVLLTQNGPLTAEAQLLLKTITGAAERAAAVLALVQQRVKYNGQERIYASQSFRKTCEQHLGNSSDLNLLLVQTLRSAGLDANPILLSTRRHGLVQTDLPELSQFNYVVAHVALPDKSDLLLDATEPLAPAGLLPERCLNGQGRLLANTGRWVPLKPTKRYMQFTTAQFTMNDKGGLQGKMHLEYDGYAGLETRKQILELGEQGYQTQFTRRWSDWHFTGPLTMTELQDPTKILKADVALTLPEPEAPAPLLYLPLAQTLGQFTNPFKHEERQYPVDFSTLHDYLRMVTLTLPANYTVQERPTNLVLTLPDNGGRFTYNITQSTPGTLQIVSRLQLLKSVYTPDEYTALREFYSRAIAKHGEMLVLQRK</sequence>
<keyword evidence="1" id="KW-0732">Signal</keyword>
<feature type="domain" description="DUF3857" evidence="2">
    <location>
        <begin position="76"/>
        <end position="202"/>
    </location>
</feature>
<dbReference type="Gene3D" id="2.60.120.1130">
    <property type="match status" value="1"/>
</dbReference>